<sequence length="236" mass="26600">MPSTQKALVLDKKQGDFHLFDIAIPKPGNGEILVKVQAAASNPVDWKIPKYGVLVEEVGPGVTGFEKGDRVFCQGRLTKDGVGFQQYVNTLSAITSKGCSHKSVHSLDSFQYFTRRSFNDAIGAYNGIFWFVQPKATFLMAGRDNVRGFVSSFLAVLVLLDKWKTGYLLVPGGRIVVTRTPLVTKLSRNVVVHCFTTINSTDLWKEVSFKLIAWKNYSQTGWKWWYRMVFVALRKH</sequence>
<dbReference type="InterPro" id="IPR047122">
    <property type="entry name" value="Trans-enoyl_RdTase-like"/>
</dbReference>
<accession>A0A0C2YI10</accession>
<reference evidence="2 3" key="1">
    <citation type="submission" date="2014-04" db="EMBL/GenBank/DDBJ databases">
        <authorList>
            <consortium name="DOE Joint Genome Institute"/>
            <person name="Kuo A."/>
            <person name="Gay G."/>
            <person name="Dore J."/>
            <person name="Kohler A."/>
            <person name="Nagy L.G."/>
            <person name="Floudas D."/>
            <person name="Copeland A."/>
            <person name="Barry K.W."/>
            <person name="Cichocki N."/>
            <person name="Veneault-Fourrey C."/>
            <person name="LaButti K."/>
            <person name="Lindquist E.A."/>
            <person name="Lipzen A."/>
            <person name="Lundell T."/>
            <person name="Morin E."/>
            <person name="Murat C."/>
            <person name="Sun H."/>
            <person name="Tunlid A."/>
            <person name="Henrissat B."/>
            <person name="Grigoriev I.V."/>
            <person name="Hibbett D.S."/>
            <person name="Martin F."/>
            <person name="Nordberg H.P."/>
            <person name="Cantor M.N."/>
            <person name="Hua S.X."/>
        </authorList>
    </citation>
    <scope>NUCLEOTIDE SEQUENCE [LARGE SCALE GENOMIC DNA]</scope>
    <source>
        <strain evidence="3">h7</strain>
    </source>
</reference>
<dbReference type="Gene3D" id="3.90.180.10">
    <property type="entry name" value="Medium-chain alcohol dehydrogenases, catalytic domain"/>
    <property type="match status" value="1"/>
</dbReference>
<dbReference type="STRING" id="686832.A0A0C2YI10"/>
<dbReference type="HOGENOM" id="CLU_1175547_0_0_1"/>
<protein>
    <recommendedName>
        <fullName evidence="1">Alcohol dehydrogenase-like N-terminal domain-containing protein</fullName>
    </recommendedName>
</protein>
<name>A0A0C2YI10_HEBCY</name>
<gene>
    <name evidence="2" type="ORF">M413DRAFT_11531</name>
</gene>
<dbReference type="Proteomes" id="UP000053424">
    <property type="component" value="Unassembled WGS sequence"/>
</dbReference>
<dbReference type="EMBL" id="KN831782">
    <property type="protein sequence ID" value="KIM40682.1"/>
    <property type="molecule type" value="Genomic_DNA"/>
</dbReference>
<keyword evidence="3" id="KW-1185">Reference proteome</keyword>
<evidence type="ECO:0000313" key="3">
    <source>
        <dbReference type="Proteomes" id="UP000053424"/>
    </source>
</evidence>
<dbReference type="SUPFAM" id="SSF50129">
    <property type="entry name" value="GroES-like"/>
    <property type="match status" value="1"/>
</dbReference>
<feature type="domain" description="Alcohol dehydrogenase-like N-terminal" evidence="1">
    <location>
        <begin position="28"/>
        <end position="73"/>
    </location>
</feature>
<dbReference type="PANTHER" id="PTHR45348:SF2">
    <property type="entry name" value="ZINC-TYPE ALCOHOL DEHYDROGENASE-LIKE PROTEIN C2E1P3.01"/>
    <property type="match status" value="1"/>
</dbReference>
<reference evidence="3" key="2">
    <citation type="submission" date="2015-01" db="EMBL/GenBank/DDBJ databases">
        <title>Evolutionary Origins and Diversification of the Mycorrhizal Mutualists.</title>
        <authorList>
            <consortium name="DOE Joint Genome Institute"/>
            <consortium name="Mycorrhizal Genomics Consortium"/>
            <person name="Kohler A."/>
            <person name="Kuo A."/>
            <person name="Nagy L.G."/>
            <person name="Floudas D."/>
            <person name="Copeland A."/>
            <person name="Barry K.W."/>
            <person name="Cichocki N."/>
            <person name="Veneault-Fourrey C."/>
            <person name="LaButti K."/>
            <person name="Lindquist E.A."/>
            <person name="Lipzen A."/>
            <person name="Lundell T."/>
            <person name="Morin E."/>
            <person name="Murat C."/>
            <person name="Riley R."/>
            <person name="Ohm R."/>
            <person name="Sun H."/>
            <person name="Tunlid A."/>
            <person name="Henrissat B."/>
            <person name="Grigoriev I.V."/>
            <person name="Hibbett D.S."/>
            <person name="Martin F."/>
        </authorList>
    </citation>
    <scope>NUCLEOTIDE SEQUENCE [LARGE SCALE GENOMIC DNA]</scope>
    <source>
        <strain evidence="3">h7</strain>
    </source>
</reference>
<dbReference type="GO" id="GO:0016651">
    <property type="term" value="F:oxidoreductase activity, acting on NAD(P)H"/>
    <property type="evidence" value="ECO:0007669"/>
    <property type="project" value="InterPro"/>
</dbReference>
<dbReference type="PANTHER" id="PTHR45348">
    <property type="entry name" value="HYPOTHETICAL OXIDOREDUCTASE (EUROFUNG)"/>
    <property type="match status" value="1"/>
</dbReference>
<organism evidence="2 3">
    <name type="scientific">Hebeloma cylindrosporum</name>
    <dbReference type="NCBI Taxonomy" id="76867"/>
    <lineage>
        <taxon>Eukaryota</taxon>
        <taxon>Fungi</taxon>
        <taxon>Dikarya</taxon>
        <taxon>Basidiomycota</taxon>
        <taxon>Agaricomycotina</taxon>
        <taxon>Agaricomycetes</taxon>
        <taxon>Agaricomycetidae</taxon>
        <taxon>Agaricales</taxon>
        <taxon>Agaricineae</taxon>
        <taxon>Hymenogastraceae</taxon>
        <taxon>Hebeloma</taxon>
    </lineage>
</organism>
<dbReference type="Pfam" id="PF08240">
    <property type="entry name" value="ADH_N"/>
    <property type="match status" value="1"/>
</dbReference>
<proteinExistence type="predicted"/>
<dbReference type="InterPro" id="IPR011032">
    <property type="entry name" value="GroES-like_sf"/>
</dbReference>
<dbReference type="InterPro" id="IPR013154">
    <property type="entry name" value="ADH-like_N"/>
</dbReference>
<dbReference type="AlphaFoldDB" id="A0A0C2YI10"/>
<evidence type="ECO:0000313" key="2">
    <source>
        <dbReference type="EMBL" id="KIM40682.1"/>
    </source>
</evidence>
<dbReference type="OrthoDB" id="3233595at2759"/>
<evidence type="ECO:0000259" key="1">
    <source>
        <dbReference type="Pfam" id="PF08240"/>
    </source>
</evidence>